<gene>
    <name evidence="2" type="ORF">ENN04_05260</name>
</gene>
<comment type="caution">
    <text evidence="2">The sequence shown here is derived from an EMBL/GenBank/DDBJ whole genome shotgun (WGS) entry which is preliminary data.</text>
</comment>
<dbReference type="AlphaFoldDB" id="A0A7C5WZ27"/>
<keyword evidence="1" id="KW-0812">Transmembrane</keyword>
<organism evidence="2">
    <name type="scientific">Thermocrinis ruber</name>
    <dbReference type="NCBI Taxonomy" id="75906"/>
    <lineage>
        <taxon>Bacteria</taxon>
        <taxon>Pseudomonadati</taxon>
        <taxon>Aquificota</taxon>
        <taxon>Aquificia</taxon>
        <taxon>Aquificales</taxon>
        <taxon>Aquificaceae</taxon>
        <taxon>Thermocrinis</taxon>
    </lineage>
</organism>
<feature type="transmembrane region" description="Helical" evidence="1">
    <location>
        <begin position="95"/>
        <end position="112"/>
    </location>
</feature>
<dbReference type="PROSITE" id="PS51257">
    <property type="entry name" value="PROKAR_LIPOPROTEIN"/>
    <property type="match status" value="1"/>
</dbReference>
<feature type="transmembrane region" description="Helical" evidence="1">
    <location>
        <begin position="124"/>
        <end position="145"/>
    </location>
</feature>
<protein>
    <recommendedName>
        <fullName evidence="3">Copper resistance protein D domain-containing protein</fullName>
    </recommendedName>
</protein>
<sequence length="151" mass="17197">MPTFKELALFLHVLFACIWVGGMLALVFVVAPVLRGLKNREELFLTLGRRLSFYGTFLSLGGLFITGLINIHYLLGFSQLLDLSNPYTKTLWNKLFAFLCVVGVSLAHDLYFGKRAYERLFNLYMARFLGFLNLFLSLLVVFFAIKLRLGG</sequence>
<keyword evidence="1" id="KW-0472">Membrane</keyword>
<accession>A0A7C5WZ27</accession>
<evidence type="ECO:0000313" key="2">
    <source>
        <dbReference type="EMBL" id="HHO74032.1"/>
    </source>
</evidence>
<keyword evidence="1" id="KW-1133">Transmembrane helix</keyword>
<name>A0A7C5WZ27_9AQUI</name>
<evidence type="ECO:0008006" key="3">
    <source>
        <dbReference type="Google" id="ProtNLM"/>
    </source>
</evidence>
<feature type="transmembrane region" description="Helical" evidence="1">
    <location>
        <begin position="54"/>
        <end position="75"/>
    </location>
</feature>
<reference evidence="2" key="1">
    <citation type="journal article" date="2020" name="mSystems">
        <title>Genome- and Community-Level Interaction Insights into Carbon Utilization and Element Cycling Functions of Hydrothermarchaeota in Hydrothermal Sediment.</title>
        <authorList>
            <person name="Zhou Z."/>
            <person name="Liu Y."/>
            <person name="Xu W."/>
            <person name="Pan J."/>
            <person name="Luo Z.H."/>
            <person name="Li M."/>
        </authorList>
    </citation>
    <scope>NUCLEOTIDE SEQUENCE [LARGE SCALE GENOMIC DNA]</scope>
    <source>
        <strain evidence="2">SpSt-114</strain>
    </source>
</reference>
<feature type="transmembrane region" description="Helical" evidence="1">
    <location>
        <begin position="12"/>
        <end position="34"/>
    </location>
</feature>
<dbReference type="EMBL" id="DSAC01000064">
    <property type="protein sequence ID" value="HHO74032.1"/>
    <property type="molecule type" value="Genomic_DNA"/>
</dbReference>
<proteinExistence type="predicted"/>
<evidence type="ECO:0000256" key="1">
    <source>
        <dbReference type="SAM" id="Phobius"/>
    </source>
</evidence>